<evidence type="ECO:0000256" key="1">
    <source>
        <dbReference type="SAM" id="MobiDB-lite"/>
    </source>
</evidence>
<protein>
    <submittedName>
        <fullName evidence="4">DUF262 domain-containing protein</fullName>
    </submittedName>
</protein>
<evidence type="ECO:0000259" key="2">
    <source>
        <dbReference type="Pfam" id="PF01844"/>
    </source>
</evidence>
<dbReference type="InterPro" id="IPR004919">
    <property type="entry name" value="GmrSD_N"/>
</dbReference>
<evidence type="ECO:0000313" key="4">
    <source>
        <dbReference type="EMBL" id="MFF4527575.1"/>
    </source>
</evidence>
<organism evidence="4 5">
    <name type="scientific">Streptomyces bluensis</name>
    <dbReference type="NCBI Taxonomy" id="33897"/>
    <lineage>
        <taxon>Bacteria</taxon>
        <taxon>Bacillati</taxon>
        <taxon>Actinomycetota</taxon>
        <taxon>Actinomycetes</taxon>
        <taxon>Kitasatosporales</taxon>
        <taxon>Streptomycetaceae</taxon>
        <taxon>Streptomyces</taxon>
    </lineage>
</organism>
<sequence>MAKHMVNLDALIRREDFEAAAPDVLTQPSGLMANLGVAELGPDSFMYNVLRKPDFQRETANWTPDKVAALVRSFLEGDLIPAVILWRSPKSGNIFTIDGAHRLSALIAWVHDDYGDKHRSLRFFDGVIPTEQLKAAEATRKLVQESVGSFNELKLALQNADTTPKEKLRLARNLSAFALQLQWVNGEAEKAESSFFRINQQATPIDPTELDMIKARRKPNALAARAFIRAGTGHKYWSSFDDSVQLEIESHAKEVYDLIFRPTLDLSIRSTDLPVAGQGYSADSLKMVFELVNFVNKLRPEMWRSEASARKRVIPSQGAITALADDLDGAATIEFMRATKKAAMKIAGNSPASLGLHPAVYFYSATGRFQPAAFLAAVAFTQELVERRRLNKYTDLRCTFEDFLVKYKHFLNQIVQAYGSLQRSVPAILEMYRILLDALADELSEEAIILRMQKNSNPRLPVKIITDEDRKHGRNFSSETKNAIVLKSTLESSPRCNICGARLHLRAMTIDHKVRKEDGGTGDPGNGHMTHPYCNSGYKESGHSFPSSVNSPHAEHA</sequence>
<dbReference type="InterPro" id="IPR002711">
    <property type="entry name" value="HNH"/>
</dbReference>
<evidence type="ECO:0000313" key="5">
    <source>
        <dbReference type="Proteomes" id="UP001602058"/>
    </source>
</evidence>
<gene>
    <name evidence="4" type="ORF">ACFY1D_40140</name>
</gene>
<name>A0ABW6UVS2_9ACTN</name>
<proteinExistence type="predicted"/>
<reference evidence="4 5" key="1">
    <citation type="submission" date="2024-10" db="EMBL/GenBank/DDBJ databases">
        <title>The Natural Products Discovery Center: Release of the First 8490 Sequenced Strains for Exploring Actinobacteria Biosynthetic Diversity.</title>
        <authorList>
            <person name="Kalkreuter E."/>
            <person name="Kautsar S.A."/>
            <person name="Yang D."/>
            <person name="Bader C.D."/>
            <person name="Teijaro C.N."/>
            <person name="Fluegel L."/>
            <person name="Davis C.M."/>
            <person name="Simpson J.R."/>
            <person name="Lauterbach L."/>
            <person name="Steele A.D."/>
            <person name="Gui C."/>
            <person name="Meng S."/>
            <person name="Li G."/>
            <person name="Viehrig K."/>
            <person name="Ye F."/>
            <person name="Su P."/>
            <person name="Kiefer A.F."/>
            <person name="Nichols A."/>
            <person name="Cepeda A.J."/>
            <person name="Yan W."/>
            <person name="Fan B."/>
            <person name="Jiang Y."/>
            <person name="Adhikari A."/>
            <person name="Zheng C.-J."/>
            <person name="Schuster L."/>
            <person name="Cowan T.M."/>
            <person name="Smanski M.J."/>
            <person name="Chevrette M.G."/>
            <person name="De Carvalho L.P.S."/>
            <person name="Shen B."/>
        </authorList>
    </citation>
    <scope>NUCLEOTIDE SEQUENCE [LARGE SCALE GENOMIC DNA]</scope>
    <source>
        <strain evidence="4 5">NPDC001390</strain>
    </source>
</reference>
<feature type="domain" description="HNH" evidence="2">
    <location>
        <begin position="496"/>
        <end position="537"/>
    </location>
</feature>
<dbReference type="InterPro" id="IPR003615">
    <property type="entry name" value="HNH_nuc"/>
</dbReference>
<accession>A0ABW6UVS2</accession>
<dbReference type="Pfam" id="PF03235">
    <property type="entry name" value="GmrSD_N"/>
    <property type="match status" value="1"/>
</dbReference>
<dbReference type="Pfam" id="PF01844">
    <property type="entry name" value="HNH"/>
    <property type="match status" value="1"/>
</dbReference>
<dbReference type="RefSeq" id="WP_387893168.1">
    <property type="nucleotide sequence ID" value="NZ_JBIAWJ010000042.1"/>
</dbReference>
<dbReference type="Gene3D" id="1.10.30.50">
    <property type="match status" value="1"/>
</dbReference>
<comment type="caution">
    <text evidence="4">The sequence shown here is derived from an EMBL/GenBank/DDBJ whole genome shotgun (WGS) entry which is preliminary data.</text>
</comment>
<keyword evidence="5" id="KW-1185">Reference proteome</keyword>
<feature type="region of interest" description="Disordered" evidence="1">
    <location>
        <begin position="515"/>
        <end position="557"/>
    </location>
</feature>
<dbReference type="Proteomes" id="UP001602058">
    <property type="component" value="Unassembled WGS sequence"/>
</dbReference>
<evidence type="ECO:0000259" key="3">
    <source>
        <dbReference type="Pfam" id="PF03235"/>
    </source>
</evidence>
<dbReference type="CDD" id="cd00085">
    <property type="entry name" value="HNHc"/>
    <property type="match status" value="1"/>
</dbReference>
<feature type="domain" description="GmrSD restriction endonucleases N-terminal" evidence="3">
    <location>
        <begin position="50"/>
        <end position="210"/>
    </location>
</feature>
<dbReference type="EMBL" id="JBIAWJ010000042">
    <property type="protein sequence ID" value="MFF4527575.1"/>
    <property type="molecule type" value="Genomic_DNA"/>
</dbReference>